<dbReference type="EMBL" id="JAFREM010000001">
    <property type="protein sequence ID" value="MBO1304562.1"/>
    <property type="molecule type" value="Genomic_DNA"/>
</dbReference>
<evidence type="ECO:0000313" key="5">
    <source>
        <dbReference type="Proteomes" id="UP000664601"/>
    </source>
</evidence>
<dbReference type="Gene3D" id="3.90.960.10">
    <property type="entry name" value="YbaK/aminoacyl-tRNA synthetase-associated domain"/>
    <property type="match status" value="1"/>
</dbReference>
<evidence type="ECO:0000256" key="2">
    <source>
        <dbReference type="ARBA" id="ARBA00022917"/>
    </source>
</evidence>
<evidence type="ECO:0000256" key="1">
    <source>
        <dbReference type="ARBA" id="ARBA00010201"/>
    </source>
</evidence>
<dbReference type="PANTHER" id="PTHR31423">
    <property type="entry name" value="YBAK DOMAIN-CONTAINING PROTEIN"/>
    <property type="match status" value="1"/>
</dbReference>
<sequence>MNKEQVLNFLSEGNFWHEVTEHEAVYNMEELDAVDLPYPEADAKNLFVRDDKKRNYYLISVKGDKRVDLKEFKAKHETRRLSFASADDLMKVMGLIPGAVSPFGMLNDAECIVQFYIDEDFMQDPGLIGVHPNDNTATVWVKTKDLVAIIKEHGNQVHVTQI</sequence>
<protein>
    <submittedName>
        <fullName evidence="4">Prolyl-tRNA synthetase associated domain-containing protein</fullName>
    </submittedName>
</protein>
<comment type="similarity">
    <text evidence="1">Belongs to the PRORSD1 family.</text>
</comment>
<proteinExistence type="inferred from homology"/>
<dbReference type="Pfam" id="PF04073">
    <property type="entry name" value="tRNA_edit"/>
    <property type="match status" value="1"/>
</dbReference>
<comment type="caution">
    <text evidence="4">The sequence shown here is derived from an EMBL/GenBank/DDBJ whole genome shotgun (WGS) entry which is preliminary data.</text>
</comment>
<accession>A0ABS3L4L5</accession>
<keyword evidence="5" id="KW-1185">Reference proteome</keyword>
<evidence type="ECO:0000313" key="4">
    <source>
        <dbReference type="EMBL" id="MBO1304562.1"/>
    </source>
</evidence>
<reference evidence="4 5" key="1">
    <citation type="submission" date="2021-03" db="EMBL/GenBank/DDBJ databases">
        <title>Enterococcal diversity collection.</title>
        <authorList>
            <person name="Gilmore M.S."/>
            <person name="Schwartzman J."/>
            <person name="Van Tyne D."/>
            <person name="Martin M."/>
            <person name="Earl A.M."/>
            <person name="Manson A.L."/>
            <person name="Straub T."/>
            <person name="Salamzade R."/>
            <person name="Saavedra J."/>
            <person name="Lebreton F."/>
            <person name="Prichula J."/>
            <person name="Schaufler K."/>
            <person name="Gaca A."/>
            <person name="Sgardioli B."/>
            <person name="Wagenaar J."/>
            <person name="Strong T."/>
        </authorList>
    </citation>
    <scope>NUCLEOTIDE SEQUENCE [LARGE SCALE GENOMIC DNA]</scope>
    <source>
        <strain evidence="4 5">669A</strain>
    </source>
</reference>
<dbReference type="InterPro" id="IPR036754">
    <property type="entry name" value="YbaK/aa-tRNA-synt-asso_dom_sf"/>
</dbReference>
<keyword evidence="2" id="KW-0648">Protein biosynthesis</keyword>
<dbReference type="InterPro" id="IPR007214">
    <property type="entry name" value="YbaK/aa-tRNA-synth-assoc-dom"/>
</dbReference>
<organism evidence="4 5">
    <name type="scientific">Candidatus Enterococcus moelleringii</name>
    <dbReference type="NCBI Taxonomy" id="2815325"/>
    <lineage>
        <taxon>Bacteria</taxon>
        <taxon>Bacillati</taxon>
        <taxon>Bacillota</taxon>
        <taxon>Bacilli</taxon>
        <taxon>Lactobacillales</taxon>
        <taxon>Enterococcaceae</taxon>
        <taxon>Enterococcus</taxon>
    </lineage>
</organism>
<dbReference type="InterPro" id="IPR040285">
    <property type="entry name" value="ProX/PRXD1"/>
</dbReference>
<gene>
    <name evidence="4" type="ORF">JZO70_00195</name>
</gene>
<dbReference type="Proteomes" id="UP000664601">
    <property type="component" value="Unassembled WGS sequence"/>
</dbReference>
<dbReference type="SUPFAM" id="SSF55826">
    <property type="entry name" value="YbaK/ProRS associated domain"/>
    <property type="match status" value="1"/>
</dbReference>
<dbReference type="RefSeq" id="WP_207671508.1">
    <property type="nucleotide sequence ID" value="NZ_JAFREM010000001.1"/>
</dbReference>
<dbReference type="PANTHER" id="PTHR31423:SF3">
    <property type="entry name" value="PROLYL-TRNA SYNTHETASE ASSOCIATED DOMAIN-CONTAINING PROTEIN 1-RELATED"/>
    <property type="match status" value="1"/>
</dbReference>
<dbReference type="CDD" id="cd04335">
    <property type="entry name" value="PrdX_deacylase"/>
    <property type="match status" value="1"/>
</dbReference>
<name>A0ABS3L4L5_9ENTE</name>
<feature type="domain" description="YbaK/aminoacyl-tRNA synthetase-associated" evidence="3">
    <location>
        <begin position="22"/>
        <end position="147"/>
    </location>
</feature>
<evidence type="ECO:0000259" key="3">
    <source>
        <dbReference type="Pfam" id="PF04073"/>
    </source>
</evidence>